<evidence type="ECO:0000256" key="7">
    <source>
        <dbReference type="ARBA" id="ARBA00037085"/>
    </source>
</evidence>
<feature type="domain" description="Acyl-CoA dehydrogenase/oxidase C-terminal" evidence="11">
    <location>
        <begin position="242"/>
        <end position="390"/>
    </location>
</feature>
<dbReference type="InterPro" id="IPR036250">
    <property type="entry name" value="AcylCo_DH-like_C"/>
</dbReference>
<dbReference type="FunFam" id="2.40.110.10:FF:000002">
    <property type="entry name" value="Acyl-CoA dehydrogenase fadE12"/>
    <property type="match status" value="1"/>
</dbReference>
<evidence type="ECO:0000256" key="4">
    <source>
        <dbReference type="ARBA" id="ARBA00022630"/>
    </source>
</evidence>
<protein>
    <recommendedName>
        <fullName evidence="8">Acyl-[acyl-carrier-protein] dehydrogenase MbtN</fullName>
    </recommendedName>
    <alternativeName>
        <fullName evidence="9">Mycobactin synthase protein N</fullName>
    </alternativeName>
</protein>
<dbReference type="PANTHER" id="PTHR48083:SF20">
    <property type="entry name" value="LONG-CHAIN SPECIFIC ACYL-COA DEHYDROGENASE, MITOCHONDRIAL"/>
    <property type="match status" value="1"/>
</dbReference>
<keyword evidence="5 10" id="KW-0274">FAD</keyword>
<dbReference type="AlphaFoldDB" id="A0A2N9VSB4"/>
<dbReference type="KEGG" id="pht:BLM14_15080"/>
<dbReference type="RefSeq" id="WP_100000187.1">
    <property type="nucleotide sequence ID" value="NZ_CP017940.1"/>
</dbReference>
<dbReference type="FunFam" id="1.10.540.10:FF:000026">
    <property type="entry name" value="Acyl-CoA dehydrogenase medium chain"/>
    <property type="match status" value="1"/>
</dbReference>
<evidence type="ECO:0000259" key="11">
    <source>
        <dbReference type="Pfam" id="PF00441"/>
    </source>
</evidence>
<feature type="domain" description="Acyl-CoA dehydrogenase/oxidase N-terminal" evidence="13">
    <location>
        <begin position="18"/>
        <end position="129"/>
    </location>
</feature>
<dbReference type="Pfam" id="PF02770">
    <property type="entry name" value="Acyl-CoA_dh_M"/>
    <property type="match status" value="1"/>
</dbReference>
<evidence type="ECO:0000256" key="10">
    <source>
        <dbReference type="RuleBase" id="RU362125"/>
    </source>
</evidence>
<dbReference type="Pfam" id="PF00441">
    <property type="entry name" value="Acyl-CoA_dh_1"/>
    <property type="match status" value="1"/>
</dbReference>
<dbReference type="GO" id="GO:0033539">
    <property type="term" value="P:fatty acid beta-oxidation using acyl-CoA dehydrogenase"/>
    <property type="evidence" value="ECO:0007669"/>
    <property type="project" value="TreeGrafter"/>
</dbReference>
<dbReference type="InterPro" id="IPR050741">
    <property type="entry name" value="Acyl-CoA_dehydrogenase"/>
</dbReference>
<dbReference type="PANTHER" id="PTHR48083">
    <property type="entry name" value="MEDIUM-CHAIN SPECIFIC ACYL-COA DEHYDROGENASE, MITOCHONDRIAL-RELATED"/>
    <property type="match status" value="1"/>
</dbReference>
<comment type="cofactor">
    <cofactor evidence="1 10">
        <name>FAD</name>
        <dbReference type="ChEBI" id="CHEBI:57692"/>
    </cofactor>
</comment>
<dbReference type="InterPro" id="IPR006091">
    <property type="entry name" value="Acyl-CoA_Oxase/DH_mid-dom"/>
</dbReference>
<dbReference type="InterPro" id="IPR006089">
    <property type="entry name" value="Acyl-CoA_DH_CS"/>
</dbReference>
<dbReference type="SUPFAM" id="SSF47203">
    <property type="entry name" value="Acyl-CoA dehydrogenase C-terminal domain-like"/>
    <property type="match status" value="1"/>
</dbReference>
<dbReference type="InterPro" id="IPR037069">
    <property type="entry name" value="AcylCoA_DH/ox_N_sf"/>
</dbReference>
<evidence type="ECO:0000256" key="6">
    <source>
        <dbReference type="ARBA" id="ARBA00023002"/>
    </source>
</evidence>
<dbReference type="Gene3D" id="1.10.540.10">
    <property type="entry name" value="Acyl-CoA dehydrogenase/oxidase, N-terminal domain"/>
    <property type="match status" value="1"/>
</dbReference>
<dbReference type="SUPFAM" id="SSF56645">
    <property type="entry name" value="Acyl-CoA dehydrogenase NM domain-like"/>
    <property type="match status" value="1"/>
</dbReference>
<accession>A0A2N9VSB4</accession>
<evidence type="ECO:0000259" key="13">
    <source>
        <dbReference type="Pfam" id="PF02771"/>
    </source>
</evidence>
<dbReference type="PROSITE" id="PS00073">
    <property type="entry name" value="ACYL_COA_DH_2"/>
    <property type="match status" value="1"/>
</dbReference>
<dbReference type="GO" id="GO:0005737">
    <property type="term" value="C:cytoplasm"/>
    <property type="evidence" value="ECO:0007669"/>
    <property type="project" value="TreeGrafter"/>
</dbReference>
<evidence type="ECO:0000256" key="8">
    <source>
        <dbReference type="ARBA" id="ARBA00040394"/>
    </source>
</evidence>
<dbReference type="GO" id="GO:0003995">
    <property type="term" value="F:acyl-CoA dehydrogenase activity"/>
    <property type="evidence" value="ECO:0007669"/>
    <property type="project" value="InterPro"/>
</dbReference>
<sequence>MGLRPEEVLGVPKPDWKTDDVVMLEDMATKFLEAEVLPHYDRFEKQEIFDRSVWELAGENGLLCASMPEEYGGAGGTYAHESAILEAISHVGVDGFGIALHNSIVAPYILHYGSEEQKQRWLPKMATGELIGAIAMTEPGAGSDLQGVKTSAKKDGNHYVVNGSKTFITNGQLANLVIVVTKTDPAQGAKGTSLIVVETDGQEGFERGRNLDKVGLKSNDTSELFFNDVRVPTSNLLGTEEGQGFVQLMQQLPQERLQIGGTAIAMAERAIAITSDYVKERKAFGKAVIDFQNTQFKLAELKTEATIGRVFYNHCVERHLNGGLDPVTASMAKYWLSDLQNKVVDECLQLHGGYGYMNEYPIARMFRDARVQRIYGGTNEIMKLLIARSL</sequence>
<comment type="pathway">
    <text evidence="2">Siderophore biosynthesis; mycobactin biosynthesis.</text>
</comment>
<dbReference type="GO" id="GO:0050660">
    <property type="term" value="F:flavin adenine dinucleotide binding"/>
    <property type="evidence" value="ECO:0007669"/>
    <property type="project" value="InterPro"/>
</dbReference>
<comment type="function">
    <text evidence="7">Catalyzes the dehydrogenation at the alpha-beta position of ACP-bound acyl chains. This results in the introduction of a double bond in the lipidic chain, which is further transferred to the epsilon-amino group of lysine residue in the mycobactin core by MbtK.</text>
</comment>
<evidence type="ECO:0000256" key="2">
    <source>
        <dbReference type="ARBA" id="ARBA00005102"/>
    </source>
</evidence>
<dbReference type="Gene3D" id="2.40.110.10">
    <property type="entry name" value="Butyryl-CoA Dehydrogenase, subunit A, domain 2"/>
    <property type="match status" value="1"/>
</dbReference>
<dbReference type="InterPro" id="IPR046373">
    <property type="entry name" value="Acyl-CoA_Oxase/DH_mid-dom_sf"/>
</dbReference>
<dbReference type="EMBL" id="MZMT01000053">
    <property type="protein sequence ID" value="PIO42382.1"/>
    <property type="molecule type" value="Genomic_DNA"/>
</dbReference>
<evidence type="ECO:0000259" key="12">
    <source>
        <dbReference type="Pfam" id="PF02770"/>
    </source>
</evidence>
<dbReference type="InterPro" id="IPR009075">
    <property type="entry name" value="AcylCo_DH/oxidase_C"/>
</dbReference>
<evidence type="ECO:0000256" key="9">
    <source>
        <dbReference type="ARBA" id="ARBA00042660"/>
    </source>
</evidence>
<evidence type="ECO:0000256" key="3">
    <source>
        <dbReference type="ARBA" id="ARBA00009347"/>
    </source>
</evidence>
<dbReference type="InterPro" id="IPR009100">
    <property type="entry name" value="AcylCoA_DH/oxidase_NM_dom_sf"/>
</dbReference>
<dbReference type="InterPro" id="IPR013786">
    <property type="entry name" value="AcylCoA_DH/ox_N"/>
</dbReference>
<reference evidence="15" key="1">
    <citation type="journal article" date="2017" name="Int J Environ Stud">
        <title>Does the Miocene-Pliocene relict legume Oxytropis triphylla form nitrogen-fixing nodules with a combination of bacterial strains?</title>
        <authorList>
            <person name="Safronova V."/>
            <person name="Belimov A."/>
            <person name="Sazanova A."/>
            <person name="Kuznetsova I."/>
            <person name="Popova J."/>
            <person name="Andronov E."/>
            <person name="Verkhozina A."/>
            <person name="Tikhonovich I."/>
        </authorList>
    </citation>
    <scope>NUCLEOTIDE SEQUENCE [LARGE SCALE GENOMIC DNA]</scope>
    <source>
        <strain evidence="15">Tri-38</strain>
    </source>
</reference>
<dbReference type="OrthoDB" id="9775090at2"/>
<evidence type="ECO:0000313" key="15">
    <source>
        <dbReference type="Proteomes" id="UP000232163"/>
    </source>
</evidence>
<dbReference type="FunFam" id="1.20.140.10:FF:000001">
    <property type="entry name" value="Acyl-CoA dehydrogenase"/>
    <property type="match status" value="1"/>
</dbReference>
<comment type="caution">
    <text evidence="14">The sequence shown here is derived from an EMBL/GenBank/DDBJ whole genome shotgun (WGS) entry which is preliminary data.</text>
</comment>
<dbReference type="Gene3D" id="1.20.140.10">
    <property type="entry name" value="Butyryl-CoA Dehydrogenase, subunit A, domain 3"/>
    <property type="match status" value="1"/>
</dbReference>
<evidence type="ECO:0000313" key="14">
    <source>
        <dbReference type="EMBL" id="PIO42382.1"/>
    </source>
</evidence>
<keyword evidence="6 10" id="KW-0560">Oxidoreductase</keyword>
<organism evidence="14 15">
    <name type="scientific">Phyllobacterium zundukense</name>
    <dbReference type="NCBI Taxonomy" id="1867719"/>
    <lineage>
        <taxon>Bacteria</taxon>
        <taxon>Pseudomonadati</taxon>
        <taxon>Pseudomonadota</taxon>
        <taxon>Alphaproteobacteria</taxon>
        <taxon>Hyphomicrobiales</taxon>
        <taxon>Phyllobacteriaceae</taxon>
        <taxon>Phyllobacterium</taxon>
    </lineage>
</organism>
<keyword evidence="4 10" id="KW-0285">Flavoprotein</keyword>
<dbReference type="PROSITE" id="PS00072">
    <property type="entry name" value="ACYL_COA_DH_1"/>
    <property type="match status" value="1"/>
</dbReference>
<evidence type="ECO:0000256" key="1">
    <source>
        <dbReference type="ARBA" id="ARBA00001974"/>
    </source>
</evidence>
<dbReference type="Proteomes" id="UP000232163">
    <property type="component" value="Unassembled WGS sequence"/>
</dbReference>
<gene>
    <name evidence="14" type="ORF">B5P45_25535</name>
</gene>
<name>A0A2N9VSB4_9HYPH</name>
<evidence type="ECO:0000256" key="5">
    <source>
        <dbReference type="ARBA" id="ARBA00022827"/>
    </source>
</evidence>
<keyword evidence="15" id="KW-1185">Reference proteome</keyword>
<comment type="similarity">
    <text evidence="3 10">Belongs to the acyl-CoA dehydrogenase family.</text>
</comment>
<feature type="domain" description="Acyl-CoA oxidase/dehydrogenase middle" evidence="12">
    <location>
        <begin position="133"/>
        <end position="229"/>
    </location>
</feature>
<dbReference type="Pfam" id="PF02771">
    <property type="entry name" value="Acyl-CoA_dh_N"/>
    <property type="match status" value="1"/>
</dbReference>
<proteinExistence type="inferred from homology"/>